<dbReference type="PANTHER" id="PTHR47683">
    <property type="entry name" value="PSEUDOURIDINE SYNTHASE FAMILY PROTEIN-RELATED"/>
    <property type="match status" value="1"/>
</dbReference>
<keyword evidence="3 5" id="KW-0413">Isomerase</keyword>
<dbReference type="InterPro" id="IPR050343">
    <property type="entry name" value="RsuA_PseudoU_synthase"/>
</dbReference>
<dbReference type="FunFam" id="3.10.290.10:FF:000003">
    <property type="entry name" value="Pseudouridine synthase"/>
    <property type="match status" value="1"/>
</dbReference>
<dbReference type="STRING" id="36842.SAMN02194393_02649"/>
<evidence type="ECO:0000256" key="1">
    <source>
        <dbReference type="ARBA" id="ARBA00008348"/>
    </source>
</evidence>
<dbReference type="InterPro" id="IPR020094">
    <property type="entry name" value="TruA/RsuA/RluB/E/F_N"/>
</dbReference>
<dbReference type="EMBL" id="FUZT01000006">
    <property type="protein sequence ID" value="SKC72828.1"/>
    <property type="molecule type" value="Genomic_DNA"/>
</dbReference>
<sequence>MRLQKYMALAGIASRRGAEELIKMGRVKVNGEIVTEMGIKVNPEIDTISFDNRDIKLSDNKVYVLLNKPEGYVTTAKDQFGRPTVLDLVKGIRKRIYPVGRLDYNTSGLLLLTNDGELTHKITHPSSHIYKTYKCKIKGLITNKKMDEFKSGVDIGGYTTAPAQIKLLKKYKNNCLVKVIIHEGKNRQIRKMMEALGHPVITLERISIGKIDIEGLPKGKWRYLTKEEKEYLKSL</sequence>
<evidence type="ECO:0000256" key="4">
    <source>
        <dbReference type="PROSITE-ProRule" id="PRU00182"/>
    </source>
</evidence>
<dbReference type="GO" id="GO:0003723">
    <property type="term" value="F:RNA binding"/>
    <property type="evidence" value="ECO:0007669"/>
    <property type="project" value="UniProtKB-KW"/>
</dbReference>
<dbReference type="Gene3D" id="3.30.70.580">
    <property type="entry name" value="Pseudouridine synthase I, catalytic domain, N-terminal subdomain"/>
    <property type="match status" value="1"/>
</dbReference>
<dbReference type="RefSeq" id="WP_079492188.1">
    <property type="nucleotide sequence ID" value="NZ_FUZT01000006.1"/>
</dbReference>
<dbReference type="InterPro" id="IPR042092">
    <property type="entry name" value="PsdUridine_s_RsuA/RluB/E/F_cat"/>
</dbReference>
<protein>
    <recommendedName>
        <fullName evidence="5">Pseudouridine synthase</fullName>
        <ecNumber evidence="5">5.4.99.-</ecNumber>
    </recommendedName>
</protein>
<gene>
    <name evidence="7" type="ORF">SAMN02194393_02649</name>
</gene>
<dbReference type="Proteomes" id="UP000190285">
    <property type="component" value="Unassembled WGS sequence"/>
</dbReference>
<dbReference type="InterPro" id="IPR018496">
    <property type="entry name" value="PsdUridine_synth_RsuA/RluB_CS"/>
</dbReference>
<dbReference type="CDD" id="cd00165">
    <property type="entry name" value="S4"/>
    <property type="match status" value="1"/>
</dbReference>
<dbReference type="PANTHER" id="PTHR47683:SF2">
    <property type="entry name" value="RNA-BINDING S4 DOMAIN-CONTAINING PROTEIN"/>
    <property type="match status" value="1"/>
</dbReference>
<dbReference type="AlphaFoldDB" id="A0A1T5LBQ5"/>
<organism evidence="7 8">
    <name type="scientific">Maledivibacter halophilus</name>
    <dbReference type="NCBI Taxonomy" id="36842"/>
    <lineage>
        <taxon>Bacteria</taxon>
        <taxon>Bacillati</taxon>
        <taxon>Bacillota</taxon>
        <taxon>Clostridia</taxon>
        <taxon>Peptostreptococcales</taxon>
        <taxon>Caminicellaceae</taxon>
        <taxon>Maledivibacter</taxon>
    </lineage>
</organism>
<dbReference type="SUPFAM" id="SSF55174">
    <property type="entry name" value="Alpha-L RNA-binding motif"/>
    <property type="match status" value="1"/>
</dbReference>
<feature type="domain" description="RNA-binding S4" evidence="6">
    <location>
        <begin position="1"/>
        <end position="70"/>
    </location>
</feature>
<dbReference type="PROSITE" id="PS50889">
    <property type="entry name" value="S4"/>
    <property type="match status" value="1"/>
</dbReference>
<dbReference type="OrthoDB" id="9807213at2"/>
<evidence type="ECO:0000256" key="3">
    <source>
        <dbReference type="ARBA" id="ARBA00023235"/>
    </source>
</evidence>
<dbReference type="InterPro" id="IPR002942">
    <property type="entry name" value="S4_RNA-bd"/>
</dbReference>
<dbReference type="FunFam" id="3.30.70.1560:FF:000001">
    <property type="entry name" value="Pseudouridine synthase"/>
    <property type="match status" value="1"/>
</dbReference>
<dbReference type="InterPro" id="IPR036986">
    <property type="entry name" value="S4_RNA-bd_sf"/>
</dbReference>
<dbReference type="Pfam" id="PF01479">
    <property type="entry name" value="S4"/>
    <property type="match status" value="1"/>
</dbReference>
<dbReference type="SMART" id="SM00363">
    <property type="entry name" value="S4"/>
    <property type="match status" value="1"/>
</dbReference>
<name>A0A1T5LBQ5_9FIRM</name>
<dbReference type="InterPro" id="IPR000748">
    <property type="entry name" value="PsdUridine_synth_RsuA/RluB/E/F"/>
</dbReference>
<dbReference type="SUPFAM" id="SSF55120">
    <property type="entry name" value="Pseudouridine synthase"/>
    <property type="match status" value="1"/>
</dbReference>
<evidence type="ECO:0000256" key="2">
    <source>
        <dbReference type="ARBA" id="ARBA00022884"/>
    </source>
</evidence>
<dbReference type="Gene3D" id="3.10.290.10">
    <property type="entry name" value="RNA-binding S4 domain"/>
    <property type="match status" value="1"/>
</dbReference>
<dbReference type="InterPro" id="IPR020103">
    <property type="entry name" value="PsdUridine_synth_cat_dom_sf"/>
</dbReference>
<dbReference type="Gene3D" id="3.30.70.1560">
    <property type="entry name" value="Alpha-L RNA-binding motif"/>
    <property type="match status" value="1"/>
</dbReference>
<dbReference type="Pfam" id="PF00849">
    <property type="entry name" value="PseudoU_synth_2"/>
    <property type="match status" value="1"/>
</dbReference>
<dbReference type="GO" id="GO:0120159">
    <property type="term" value="F:rRNA pseudouridine synthase activity"/>
    <property type="evidence" value="ECO:0007669"/>
    <property type="project" value="UniProtKB-ARBA"/>
</dbReference>
<evidence type="ECO:0000256" key="5">
    <source>
        <dbReference type="RuleBase" id="RU003887"/>
    </source>
</evidence>
<keyword evidence="8" id="KW-1185">Reference proteome</keyword>
<keyword evidence="2 4" id="KW-0694">RNA-binding</keyword>
<dbReference type="NCBIfam" id="TIGR00093">
    <property type="entry name" value="pseudouridine synthase"/>
    <property type="match status" value="1"/>
</dbReference>
<proteinExistence type="inferred from homology"/>
<dbReference type="GO" id="GO:0000455">
    <property type="term" value="P:enzyme-directed rRNA pseudouridine synthesis"/>
    <property type="evidence" value="ECO:0007669"/>
    <property type="project" value="UniProtKB-ARBA"/>
</dbReference>
<dbReference type="InterPro" id="IPR006145">
    <property type="entry name" value="PsdUridine_synth_RsuA/RluA"/>
</dbReference>
<dbReference type="EC" id="5.4.99.-" evidence="5"/>
<evidence type="ECO:0000313" key="7">
    <source>
        <dbReference type="EMBL" id="SKC72828.1"/>
    </source>
</evidence>
<evidence type="ECO:0000259" key="6">
    <source>
        <dbReference type="SMART" id="SM00363"/>
    </source>
</evidence>
<reference evidence="8" key="1">
    <citation type="submission" date="2017-02" db="EMBL/GenBank/DDBJ databases">
        <authorList>
            <person name="Varghese N."/>
            <person name="Submissions S."/>
        </authorList>
    </citation>
    <scope>NUCLEOTIDE SEQUENCE [LARGE SCALE GENOMIC DNA]</scope>
    <source>
        <strain evidence="8">M1</strain>
    </source>
</reference>
<accession>A0A1T5LBQ5</accession>
<dbReference type="CDD" id="cd02870">
    <property type="entry name" value="PseudoU_synth_RsuA_like"/>
    <property type="match status" value="1"/>
</dbReference>
<dbReference type="GO" id="GO:0005829">
    <property type="term" value="C:cytosol"/>
    <property type="evidence" value="ECO:0007669"/>
    <property type="project" value="UniProtKB-ARBA"/>
</dbReference>
<dbReference type="PROSITE" id="PS01149">
    <property type="entry name" value="PSI_RSU"/>
    <property type="match status" value="1"/>
</dbReference>
<comment type="similarity">
    <text evidence="1 5">Belongs to the pseudouridine synthase RsuA family.</text>
</comment>
<evidence type="ECO:0000313" key="8">
    <source>
        <dbReference type="Proteomes" id="UP000190285"/>
    </source>
</evidence>